<feature type="region of interest" description="Disordered" evidence="1">
    <location>
        <begin position="103"/>
        <end position="153"/>
    </location>
</feature>
<gene>
    <name evidence="2" type="ORF">EAF64_18175</name>
</gene>
<accession>A0A498KRA0</accession>
<organism evidence="2 3">
    <name type="scientific">Halorientalis pallida</name>
    <dbReference type="NCBI Taxonomy" id="2479928"/>
    <lineage>
        <taxon>Archaea</taxon>
        <taxon>Methanobacteriati</taxon>
        <taxon>Methanobacteriota</taxon>
        <taxon>Stenosarchaea group</taxon>
        <taxon>Halobacteria</taxon>
        <taxon>Halobacteriales</taxon>
        <taxon>Haloarculaceae</taxon>
        <taxon>Halorientalis</taxon>
    </lineage>
</organism>
<feature type="compositionally biased region" description="Basic and acidic residues" evidence="1">
    <location>
        <begin position="27"/>
        <end position="37"/>
    </location>
</feature>
<protein>
    <submittedName>
        <fullName evidence="2">Uncharacterized protein</fullName>
    </submittedName>
</protein>
<reference evidence="2 3" key="1">
    <citation type="submission" date="2019-01" db="EMBL/GenBank/DDBJ databases">
        <title>Halorientalis sp. F13-25 a new haloarchaeum isolated from hypersaline water.</title>
        <authorList>
            <person name="Ana D.-V."/>
            <person name="Cristina S.-P."/>
            <person name="Antonio V."/>
        </authorList>
    </citation>
    <scope>NUCLEOTIDE SEQUENCE [LARGE SCALE GENOMIC DNA]</scope>
    <source>
        <strain evidence="2 3">F13-25</strain>
    </source>
</reference>
<feature type="compositionally biased region" description="Low complexity" evidence="1">
    <location>
        <begin position="53"/>
        <end position="64"/>
    </location>
</feature>
<comment type="caution">
    <text evidence="2">The sequence shown here is derived from an EMBL/GenBank/DDBJ whole genome shotgun (WGS) entry which is preliminary data.</text>
</comment>
<evidence type="ECO:0000313" key="2">
    <source>
        <dbReference type="EMBL" id="RXK46607.1"/>
    </source>
</evidence>
<feature type="region of interest" description="Disordered" evidence="1">
    <location>
        <begin position="327"/>
        <end position="350"/>
    </location>
</feature>
<evidence type="ECO:0000313" key="3">
    <source>
        <dbReference type="Proteomes" id="UP000289691"/>
    </source>
</evidence>
<dbReference type="Proteomes" id="UP000289691">
    <property type="component" value="Unassembled WGS sequence"/>
</dbReference>
<feature type="compositionally biased region" description="Basic and acidic residues" evidence="1">
    <location>
        <begin position="244"/>
        <end position="255"/>
    </location>
</feature>
<dbReference type="AlphaFoldDB" id="A0A498KRA0"/>
<sequence>MSSETRGVCAAECLDDSPCRNLAIKCPHHDESDRPADPEAVVSAWEDDESEDTTPARPAGPTTRYRVRCPDCSYSDRFRSKANAIRTQDTGCPRCGRGVGVSEARADPDNQRLMADGGHPSGACGSAAPPETATDGGSVDELHDDPDAVDAVDPEEFPRRYDPAVVSARNADDSTEAVCYADVQVKEGGHIECVQWDGRTGMIPEWRWCQVRKLCTEYVPETERTFRRVVDEDRQYLPPLAKRQADDVDRGEGIRTDGGTEVEDPGDFEPRGDGETVTFYQVVCVPCGRDGEAARGEPHQRRSFAEIERETHEQLENCDDARVRTFESESVGSLPREKPPVETGSDGGEE</sequence>
<dbReference type="RefSeq" id="WP_129070406.1">
    <property type="nucleotide sequence ID" value="NZ_RDFA01000008.1"/>
</dbReference>
<dbReference type="OrthoDB" id="259256at2157"/>
<name>A0A498KRA0_9EURY</name>
<feature type="region of interest" description="Disordered" evidence="1">
    <location>
        <begin position="244"/>
        <end position="273"/>
    </location>
</feature>
<evidence type="ECO:0000256" key="1">
    <source>
        <dbReference type="SAM" id="MobiDB-lite"/>
    </source>
</evidence>
<proteinExistence type="predicted"/>
<feature type="region of interest" description="Disordered" evidence="1">
    <location>
        <begin position="26"/>
        <end position="65"/>
    </location>
</feature>
<feature type="compositionally biased region" description="Acidic residues" evidence="1">
    <location>
        <begin position="142"/>
        <end position="153"/>
    </location>
</feature>
<keyword evidence="3" id="KW-1185">Reference proteome</keyword>
<dbReference type="EMBL" id="RDFA01000008">
    <property type="protein sequence ID" value="RXK46607.1"/>
    <property type="molecule type" value="Genomic_DNA"/>
</dbReference>